<name>A0A8S4D7J2_PLUXY</name>
<gene>
    <name evidence="1" type="ORF">PLXY2_LOCUS797</name>
</gene>
<dbReference type="EMBL" id="CAJHNJ030000002">
    <property type="protein sequence ID" value="CAG9091525.1"/>
    <property type="molecule type" value="Genomic_DNA"/>
</dbReference>
<evidence type="ECO:0000313" key="2">
    <source>
        <dbReference type="Proteomes" id="UP000653454"/>
    </source>
</evidence>
<accession>A0A8S4D7J2</accession>
<comment type="caution">
    <text evidence="1">The sequence shown here is derived from an EMBL/GenBank/DDBJ whole genome shotgun (WGS) entry which is preliminary data.</text>
</comment>
<sequence>MSDNLLAVSSTVLPLPYYSVFGYEKKLLQGKNKKRPPGKISLVTRTPK</sequence>
<dbReference type="AlphaFoldDB" id="A0A8S4D7J2"/>
<protein>
    <submittedName>
        <fullName evidence="1">(diamondback moth) hypothetical protein</fullName>
    </submittedName>
</protein>
<organism evidence="1 2">
    <name type="scientific">Plutella xylostella</name>
    <name type="common">Diamondback moth</name>
    <name type="synonym">Plutella maculipennis</name>
    <dbReference type="NCBI Taxonomy" id="51655"/>
    <lineage>
        <taxon>Eukaryota</taxon>
        <taxon>Metazoa</taxon>
        <taxon>Ecdysozoa</taxon>
        <taxon>Arthropoda</taxon>
        <taxon>Hexapoda</taxon>
        <taxon>Insecta</taxon>
        <taxon>Pterygota</taxon>
        <taxon>Neoptera</taxon>
        <taxon>Endopterygota</taxon>
        <taxon>Lepidoptera</taxon>
        <taxon>Glossata</taxon>
        <taxon>Ditrysia</taxon>
        <taxon>Yponomeutoidea</taxon>
        <taxon>Plutellidae</taxon>
        <taxon>Plutella</taxon>
    </lineage>
</organism>
<dbReference type="Proteomes" id="UP000653454">
    <property type="component" value="Unassembled WGS sequence"/>
</dbReference>
<reference evidence="1" key="1">
    <citation type="submission" date="2020-11" db="EMBL/GenBank/DDBJ databases">
        <authorList>
            <person name="Whiteford S."/>
        </authorList>
    </citation>
    <scope>NUCLEOTIDE SEQUENCE</scope>
</reference>
<proteinExistence type="predicted"/>
<keyword evidence="2" id="KW-1185">Reference proteome</keyword>
<evidence type="ECO:0000313" key="1">
    <source>
        <dbReference type="EMBL" id="CAG9091525.1"/>
    </source>
</evidence>